<dbReference type="CDD" id="cd02253">
    <property type="entry name" value="DmpA"/>
    <property type="match status" value="1"/>
</dbReference>
<keyword evidence="2" id="KW-0378">Hydrolase</keyword>
<protein>
    <submittedName>
        <fullName evidence="2">D-aminopeptidase</fullName>
    </submittedName>
</protein>
<dbReference type="GO" id="GO:0004177">
    <property type="term" value="F:aminopeptidase activity"/>
    <property type="evidence" value="ECO:0007669"/>
    <property type="project" value="UniProtKB-KW"/>
</dbReference>
<evidence type="ECO:0000256" key="1">
    <source>
        <dbReference type="ARBA" id="ARBA00007068"/>
    </source>
</evidence>
<proteinExistence type="inferred from homology"/>
<dbReference type="OrthoDB" id="9770388at2"/>
<dbReference type="PANTHER" id="PTHR36512:SF3">
    <property type="entry name" value="BLR5678 PROTEIN"/>
    <property type="match status" value="1"/>
</dbReference>
<dbReference type="Gene3D" id="3.60.70.12">
    <property type="entry name" value="L-amino peptidase D-ALA esterase/amidase"/>
    <property type="match status" value="1"/>
</dbReference>
<dbReference type="SUPFAM" id="SSF56266">
    <property type="entry name" value="DmpA/ArgJ-like"/>
    <property type="match status" value="1"/>
</dbReference>
<reference evidence="3" key="1">
    <citation type="submission" date="2017-04" db="EMBL/GenBank/DDBJ databases">
        <authorList>
            <person name="Varghese N."/>
            <person name="Submissions S."/>
        </authorList>
    </citation>
    <scope>NUCLEOTIDE SEQUENCE [LARGE SCALE GENOMIC DNA]</scope>
    <source>
        <strain evidence="3">USBA 82</strain>
    </source>
</reference>
<dbReference type="Proteomes" id="UP000193355">
    <property type="component" value="Unassembled WGS sequence"/>
</dbReference>
<evidence type="ECO:0000313" key="2">
    <source>
        <dbReference type="EMBL" id="SMG49075.1"/>
    </source>
</evidence>
<dbReference type="EMBL" id="FXBB01000048">
    <property type="protein sequence ID" value="SMG49075.1"/>
    <property type="molecule type" value="Genomic_DNA"/>
</dbReference>
<sequence length="350" mass="36910">MPRLRELGVEIGIIPTGPNNTICDVSGVKVGHVTLDDGPVKTGVTAVVPGDGNLFRDKLVAACHVINGFGKSAGLVQIEELGTIETPIVLTNTFSVGDCLRGLVQYMLGQDDGIGRSSGTVNPVVCECNDGYLNDIRALKVIPSHVAQAIESASTDFEMGDVGAGKGMSCYQLKGGIGSASRVVDLDGQIYTVGVLVLSNFGETRDLLVDGVKAGRAIEAVLSQEALKEQGSIIAVVATDAPMTSRQLKRLCKRASVGIVRTGAYIGHGSGEITLAFSTANRVSHDGKGPLSLNVVSDNWSNRFFRAVVEATEESVLDSMICAKTVEGRDGHVRRSLVEFLDIVLKEGNR</sequence>
<keyword evidence="3" id="KW-1185">Reference proteome</keyword>
<name>A0A1X7L5P2_9BACT</name>
<dbReference type="AlphaFoldDB" id="A0A1X7L5P2"/>
<organism evidence="2 3">
    <name type="scientific">Dethiosulfovibrio salsuginis</name>
    <dbReference type="NCBI Taxonomy" id="561720"/>
    <lineage>
        <taxon>Bacteria</taxon>
        <taxon>Thermotogati</taxon>
        <taxon>Synergistota</taxon>
        <taxon>Synergistia</taxon>
        <taxon>Synergistales</taxon>
        <taxon>Dethiosulfovibrionaceae</taxon>
        <taxon>Dethiosulfovibrio</taxon>
    </lineage>
</organism>
<dbReference type="STRING" id="561720.SAMN06275492_1488"/>
<dbReference type="InterPro" id="IPR016117">
    <property type="entry name" value="ArgJ-like_dom_sf"/>
</dbReference>
<accession>A0A1X7L5P2</accession>
<keyword evidence="2" id="KW-0645">Protease</keyword>
<dbReference type="PANTHER" id="PTHR36512">
    <property type="entry name" value="D-AMINOPEPTIDASE"/>
    <property type="match status" value="1"/>
</dbReference>
<gene>
    <name evidence="2" type="ORF">SAMN06275492_1488</name>
</gene>
<comment type="similarity">
    <text evidence="1">Belongs to the peptidase S58 family.</text>
</comment>
<evidence type="ECO:0000313" key="3">
    <source>
        <dbReference type="Proteomes" id="UP000193355"/>
    </source>
</evidence>
<keyword evidence="2" id="KW-0031">Aminopeptidase</keyword>
<dbReference type="RefSeq" id="WP_085545612.1">
    <property type="nucleotide sequence ID" value="NZ_FXBB01000048.1"/>
</dbReference>
<dbReference type="Pfam" id="PF03576">
    <property type="entry name" value="Peptidase_S58"/>
    <property type="match status" value="1"/>
</dbReference>
<dbReference type="InterPro" id="IPR005321">
    <property type="entry name" value="Peptidase_S58_DmpA"/>
</dbReference>